<name>A0A839RT10_9ACTN</name>
<sequence length="228" mass="23994">MSSNEGPVSNPDGARRRKKWGKGRFGGFSGLFVAGKTLASAVSEDRPLGKALAPGGTVDKALDTDGPLDRLLAKGGALDRLLERGGFLDRMMEPDGPVDRLIKKEGPLERLLAKDGYIDRLLDEGGALDRLLEPGGVLDQVVQDGGLIDRFMEVSVTLGEVGPTIQSLQEPIAGIDRSAAKLATAVGPLSDLVERIPTAPRIPGMRRRSSTKDAPPAAATEADLPDAP</sequence>
<evidence type="ECO:0000313" key="2">
    <source>
        <dbReference type="EMBL" id="MBB3039710.1"/>
    </source>
</evidence>
<evidence type="ECO:0000256" key="1">
    <source>
        <dbReference type="SAM" id="MobiDB-lite"/>
    </source>
</evidence>
<proteinExistence type="predicted"/>
<keyword evidence="3" id="KW-1185">Reference proteome</keyword>
<organism evidence="2 3">
    <name type="scientific">Hoyosella altamirensis</name>
    <dbReference type="NCBI Taxonomy" id="616997"/>
    <lineage>
        <taxon>Bacteria</taxon>
        <taxon>Bacillati</taxon>
        <taxon>Actinomycetota</taxon>
        <taxon>Actinomycetes</taxon>
        <taxon>Mycobacteriales</taxon>
        <taxon>Hoyosellaceae</taxon>
        <taxon>Hoyosella</taxon>
    </lineage>
</organism>
<dbReference type="EMBL" id="JACHWS010000004">
    <property type="protein sequence ID" value="MBB3039710.1"/>
    <property type="molecule type" value="Genomic_DNA"/>
</dbReference>
<evidence type="ECO:0000313" key="3">
    <source>
        <dbReference type="Proteomes" id="UP000567922"/>
    </source>
</evidence>
<reference evidence="2 3" key="1">
    <citation type="submission" date="2020-08" db="EMBL/GenBank/DDBJ databases">
        <title>Sequencing the genomes of 1000 actinobacteria strains.</title>
        <authorList>
            <person name="Klenk H.-P."/>
        </authorList>
    </citation>
    <scope>NUCLEOTIDE SEQUENCE [LARGE SCALE GENOMIC DNA]</scope>
    <source>
        <strain evidence="2 3">DSM 45258</strain>
    </source>
</reference>
<dbReference type="RefSeq" id="WP_183377634.1">
    <property type="nucleotide sequence ID" value="NZ_BDDI01000001.1"/>
</dbReference>
<accession>A0A839RT10</accession>
<dbReference type="AlphaFoldDB" id="A0A839RT10"/>
<dbReference type="Proteomes" id="UP000567922">
    <property type="component" value="Unassembled WGS sequence"/>
</dbReference>
<feature type="region of interest" description="Disordered" evidence="1">
    <location>
        <begin position="197"/>
        <end position="228"/>
    </location>
</feature>
<protein>
    <submittedName>
        <fullName evidence="2">Uncharacterized protein</fullName>
    </submittedName>
</protein>
<gene>
    <name evidence="2" type="ORF">FHU29_004198</name>
</gene>
<comment type="caution">
    <text evidence="2">The sequence shown here is derived from an EMBL/GenBank/DDBJ whole genome shotgun (WGS) entry which is preliminary data.</text>
</comment>
<feature type="region of interest" description="Disordered" evidence="1">
    <location>
        <begin position="1"/>
        <end position="24"/>
    </location>
</feature>